<dbReference type="EMBL" id="BPUR01000008">
    <property type="protein sequence ID" value="GJH18130.1"/>
    <property type="molecule type" value="Genomic_DNA"/>
</dbReference>
<proteinExistence type="predicted"/>
<evidence type="ECO:0000313" key="1">
    <source>
        <dbReference type="EMBL" id="GJH18130.1"/>
    </source>
</evidence>
<organism evidence="1 2">
    <name type="scientific">Caballeronia novacaledonica</name>
    <dbReference type="NCBI Taxonomy" id="1544861"/>
    <lineage>
        <taxon>Bacteria</taxon>
        <taxon>Pseudomonadati</taxon>
        <taxon>Pseudomonadota</taxon>
        <taxon>Betaproteobacteria</taxon>
        <taxon>Burkholderiales</taxon>
        <taxon>Burkholderiaceae</taxon>
        <taxon>Caballeronia</taxon>
    </lineage>
</organism>
<evidence type="ECO:0000313" key="2">
    <source>
        <dbReference type="Proteomes" id="UP001055013"/>
    </source>
</evidence>
<keyword evidence="2" id="KW-1185">Reference proteome</keyword>
<dbReference type="Proteomes" id="UP001055013">
    <property type="component" value="Unassembled WGS sequence"/>
</dbReference>
<sequence length="93" mass="10551">MVTIQSQSSGAKTYQEFDDSGRMNLPAYYDRVVDVMEELFKFTLLVCDRSDYLTDRYSERKERAPAQVTELANAATSHERGAANSDTDQSEVE</sequence>
<reference evidence="1" key="1">
    <citation type="submission" date="2021-09" db="EMBL/GenBank/DDBJ databases">
        <title>Isolation and characterization of 3-chlorobenzoate degrading bacteria from soils in Shizuoka.</title>
        <authorList>
            <person name="Ifat A."/>
            <person name="Ogawa N."/>
            <person name="Kimbara K."/>
            <person name="Moriuchi R."/>
            <person name="Dohra H."/>
            <person name="Shintani M."/>
        </authorList>
    </citation>
    <scope>NUCLEOTIDE SEQUENCE</scope>
    <source>
        <strain evidence="1">19CS2-2</strain>
    </source>
</reference>
<gene>
    <name evidence="1" type="ORF">CBA19CS22_16330</name>
</gene>
<name>A0ACB5QTI7_9BURK</name>
<comment type="caution">
    <text evidence="1">The sequence shown here is derived from an EMBL/GenBank/DDBJ whole genome shotgun (WGS) entry which is preliminary data.</text>
</comment>
<accession>A0ACB5QTI7</accession>
<protein>
    <submittedName>
        <fullName evidence="1">Uncharacterized protein</fullName>
    </submittedName>
</protein>